<gene>
    <name evidence="3" type="ORF">ASPBRDRAFT_41024</name>
</gene>
<proteinExistence type="predicted"/>
<dbReference type="OrthoDB" id="2744543at2759"/>
<keyword evidence="4" id="KW-1185">Reference proteome</keyword>
<name>A0A1L9UNL9_ASPBC</name>
<feature type="region of interest" description="Disordered" evidence="1">
    <location>
        <begin position="16"/>
        <end position="36"/>
    </location>
</feature>
<dbReference type="GO" id="GO:0016747">
    <property type="term" value="F:acyltransferase activity, transferring groups other than amino-acyl groups"/>
    <property type="evidence" value="ECO:0007669"/>
    <property type="project" value="InterPro"/>
</dbReference>
<dbReference type="EMBL" id="KV878682">
    <property type="protein sequence ID" value="OJJ73354.1"/>
    <property type="molecule type" value="Genomic_DNA"/>
</dbReference>
<feature type="domain" description="N-acetyltransferase" evidence="2">
    <location>
        <begin position="189"/>
        <end position="263"/>
    </location>
</feature>
<reference evidence="4" key="1">
    <citation type="journal article" date="2017" name="Genome Biol.">
        <title>Comparative genomics reveals high biological diversity and specific adaptations in the industrially and medically important fungal genus Aspergillus.</title>
        <authorList>
            <person name="de Vries R.P."/>
            <person name="Riley R."/>
            <person name="Wiebenga A."/>
            <person name="Aguilar-Osorio G."/>
            <person name="Amillis S."/>
            <person name="Uchima C.A."/>
            <person name="Anderluh G."/>
            <person name="Asadollahi M."/>
            <person name="Askin M."/>
            <person name="Barry K."/>
            <person name="Battaglia E."/>
            <person name="Bayram O."/>
            <person name="Benocci T."/>
            <person name="Braus-Stromeyer S.A."/>
            <person name="Caldana C."/>
            <person name="Canovas D."/>
            <person name="Cerqueira G.C."/>
            <person name="Chen F."/>
            <person name="Chen W."/>
            <person name="Choi C."/>
            <person name="Clum A."/>
            <person name="Dos Santos R.A."/>
            <person name="Damasio A.R."/>
            <person name="Diallinas G."/>
            <person name="Emri T."/>
            <person name="Fekete E."/>
            <person name="Flipphi M."/>
            <person name="Freyberg S."/>
            <person name="Gallo A."/>
            <person name="Gournas C."/>
            <person name="Habgood R."/>
            <person name="Hainaut M."/>
            <person name="Harispe M.L."/>
            <person name="Henrissat B."/>
            <person name="Hilden K.S."/>
            <person name="Hope R."/>
            <person name="Hossain A."/>
            <person name="Karabika E."/>
            <person name="Karaffa L."/>
            <person name="Karanyi Z."/>
            <person name="Krasevec N."/>
            <person name="Kuo A."/>
            <person name="Kusch H."/>
            <person name="LaButti K."/>
            <person name="Lagendijk E.L."/>
            <person name="Lapidus A."/>
            <person name="Levasseur A."/>
            <person name="Lindquist E."/>
            <person name="Lipzen A."/>
            <person name="Logrieco A.F."/>
            <person name="MacCabe A."/>
            <person name="Maekelae M.R."/>
            <person name="Malavazi I."/>
            <person name="Melin P."/>
            <person name="Meyer V."/>
            <person name="Mielnichuk N."/>
            <person name="Miskei M."/>
            <person name="Molnar A.P."/>
            <person name="Mule G."/>
            <person name="Ngan C.Y."/>
            <person name="Orejas M."/>
            <person name="Orosz E."/>
            <person name="Ouedraogo J.P."/>
            <person name="Overkamp K.M."/>
            <person name="Park H.-S."/>
            <person name="Perrone G."/>
            <person name="Piumi F."/>
            <person name="Punt P.J."/>
            <person name="Ram A.F."/>
            <person name="Ramon A."/>
            <person name="Rauscher S."/>
            <person name="Record E."/>
            <person name="Riano-Pachon D.M."/>
            <person name="Robert V."/>
            <person name="Roehrig J."/>
            <person name="Ruller R."/>
            <person name="Salamov A."/>
            <person name="Salih N.S."/>
            <person name="Samson R.A."/>
            <person name="Sandor E."/>
            <person name="Sanguinetti M."/>
            <person name="Schuetze T."/>
            <person name="Sepcic K."/>
            <person name="Shelest E."/>
            <person name="Sherlock G."/>
            <person name="Sophianopoulou V."/>
            <person name="Squina F.M."/>
            <person name="Sun H."/>
            <person name="Susca A."/>
            <person name="Todd R.B."/>
            <person name="Tsang A."/>
            <person name="Unkles S.E."/>
            <person name="van de Wiele N."/>
            <person name="van Rossen-Uffink D."/>
            <person name="Oliveira J.V."/>
            <person name="Vesth T.C."/>
            <person name="Visser J."/>
            <person name="Yu J.-H."/>
            <person name="Zhou M."/>
            <person name="Andersen M.R."/>
            <person name="Archer D.B."/>
            <person name="Baker S.E."/>
            <person name="Benoit I."/>
            <person name="Brakhage A.A."/>
            <person name="Braus G.H."/>
            <person name="Fischer R."/>
            <person name="Frisvad J.C."/>
            <person name="Goldman G.H."/>
            <person name="Houbraken J."/>
            <person name="Oakley B."/>
            <person name="Pocsi I."/>
            <person name="Scazzocchio C."/>
            <person name="Seiboth B."/>
            <person name="vanKuyk P.A."/>
            <person name="Wortman J."/>
            <person name="Dyer P.S."/>
            <person name="Grigoriev I.V."/>
        </authorList>
    </citation>
    <scope>NUCLEOTIDE SEQUENCE [LARGE SCALE GENOMIC DNA]</scope>
    <source>
        <strain evidence="4">CBS 101740 / IMI 381727 / IBT 21946</strain>
    </source>
</reference>
<dbReference type="InterPro" id="IPR016181">
    <property type="entry name" value="Acyl_CoA_acyltransferase"/>
</dbReference>
<evidence type="ECO:0000256" key="1">
    <source>
        <dbReference type="SAM" id="MobiDB-lite"/>
    </source>
</evidence>
<dbReference type="PANTHER" id="PTHR42791:SF17">
    <property type="entry name" value="ACETYLTRANSFERASE, GNAT FAMILY FAMILY (AFU_ORTHOLOGUE AFUA_8G05690)"/>
    <property type="match status" value="1"/>
</dbReference>
<protein>
    <recommendedName>
        <fullName evidence="2">N-acetyltransferase domain-containing protein</fullName>
    </recommendedName>
</protein>
<sequence>MPKTCIRPQLQTRLISTPSQPKPIPARAHQKPQKDDLRILPATPGDSPAIADVFLHAFSDPFSRRMFPITEDVRSWWVDQFRRDIEESQAVTPSTAFLKVTAGEDGTVAAFAKWWYPASSSEALPKDGKKNQTKIVWPPSSDADLCERFFNLMDSEKQRVMGGRKEGYFCELSFYLLRISLGNADRSDLDMLGTLPQFNGRGIGSRLLRWGLDRADEKGVPTFLASTPAGRPLYEKYGFEAVEEYEVIPGYSQASMVREAKFL</sequence>
<dbReference type="Gene3D" id="3.40.630.30">
    <property type="match status" value="1"/>
</dbReference>
<dbReference type="PROSITE" id="PS51186">
    <property type="entry name" value="GNAT"/>
    <property type="match status" value="1"/>
</dbReference>
<dbReference type="AlphaFoldDB" id="A0A1L9UNL9"/>
<dbReference type="OMA" id="MFPITED"/>
<dbReference type="InterPro" id="IPR000182">
    <property type="entry name" value="GNAT_dom"/>
</dbReference>
<organism evidence="3 4">
    <name type="scientific">Aspergillus brasiliensis (strain CBS 101740 / IMI 381727 / IBT 21946)</name>
    <dbReference type="NCBI Taxonomy" id="767769"/>
    <lineage>
        <taxon>Eukaryota</taxon>
        <taxon>Fungi</taxon>
        <taxon>Dikarya</taxon>
        <taxon>Ascomycota</taxon>
        <taxon>Pezizomycotina</taxon>
        <taxon>Eurotiomycetes</taxon>
        <taxon>Eurotiomycetidae</taxon>
        <taxon>Eurotiales</taxon>
        <taxon>Aspergillaceae</taxon>
        <taxon>Aspergillus</taxon>
        <taxon>Aspergillus subgen. Circumdati</taxon>
    </lineage>
</organism>
<dbReference type="RefSeq" id="XP_067480602.1">
    <property type="nucleotide sequence ID" value="XM_067624481.1"/>
</dbReference>
<evidence type="ECO:0000313" key="4">
    <source>
        <dbReference type="Proteomes" id="UP000184499"/>
    </source>
</evidence>
<evidence type="ECO:0000313" key="3">
    <source>
        <dbReference type="EMBL" id="OJJ73354.1"/>
    </source>
</evidence>
<dbReference type="Pfam" id="PF13508">
    <property type="entry name" value="Acetyltransf_7"/>
    <property type="match status" value="1"/>
</dbReference>
<dbReference type="CDD" id="cd04301">
    <property type="entry name" value="NAT_SF"/>
    <property type="match status" value="1"/>
</dbReference>
<accession>A0A1L9UNL9</accession>
<dbReference type="SUPFAM" id="SSF55729">
    <property type="entry name" value="Acyl-CoA N-acyltransferases (Nat)"/>
    <property type="match status" value="1"/>
</dbReference>
<dbReference type="GeneID" id="93576969"/>
<evidence type="ECO:0000259" key="2">
    <source>
        <dbReference type="PROSITE" id="PS51186"/>
    </source>
</evidence>
<dbReference type="PANTHER" id="PTHR42791">
    <property type="entry name" value="GNAT FAMILY ACETYLTRANSFERASE"/>
    <property type="match status" value="1"/>
</dbReference>
<dbReference type="Proteomes" id="UP000184499">
    <property type="component" value="Unassembled WGS sequence"/>
</dbReference>
<dbReference type="InterPro" id="IPR052523">
    <property type="entry name" value="Trichothecene_AcTrans"/>
</dbReference>
<dbReference type="STRING" id="767769.A0A1L9UNL9"/>
<dbReference type="VEuPathDB" id="FungiDB:ASPBRDRAFT_41024"/>